<dbReference type="GO" id="GO:0004674">
    <property type="term" value="F:protein serine/threonine kinase activity"/>
    <property type="evidence" value="ECO:0007669"/>
    <property type="project" value="UniProtKB-EC"/>
</dbReference>
<dbReference type="Gene3D" id="3.30.200.20">
    <property type="entry name" value="Phosphorylase Kinase, domain 1"/>
    <property type="match status" value="1"/>
</dbReference>
<dbReference type="RefSeq" id="WP_336405365.1">
    <property type="nucleotide sequence ID" value="NZ_JBAPLU010000018.1"/>
</dbReference>
<accession>A0ABU8DZG5</accession>
<feature type="region of interest" description="Disordered" evidence="8">
    <location>
        <begin position="365"/>
        <end position="417"/>
    </location>
</feature>
<keyword evidence="5 10" id="KW-0418">Kinase</keyword>
<evidence type="ECO:0000256" key="6">
    <source>
        <dbReference type="ARBA" id="ARBA00022840"/>
    </source>
</evidence>
<dbReference type="PROSITE" id="PS00107">
    <property type="entry name" value="PROTEIN_KINASE_ATP"/>
    <property type="match status" value="1"/>
</dbReference>
<gene>
    <name evidence="10" type="ORF">TEK04_16080</name>
</gene>
<evidence type="ECO:0000256" key="2">
    <source>
        <dbReference type="ARBA" id="ARBA00022527"/>
    </source>
</evidence>
<sequence>MTDPADVGPGYRVAGRYRLSARIGGGGMGAVWLGTDERLGREVAVKQLVIPVGTTPEVAAEQRARTMREGRIAARVHHPHAISVYDVADDAGVPWLVMEHLPSRSLAAVLSADGVLPVQQVAQIGAQLADALVATHAAGIVHRDVKPGNVLVGRGERLEGLVKITDFGISHATGDVRLTQTGMVTGTPAYLSPEVARGEEPGPAGDVWSLGATLFTALEGQPPFGSSGNSLEQLYRVAAGQPGRPVRSGALTPVLERMLTTDPAARPSMGEVRDTLARIAAGSDGDVTAVMTARTPLRPVPPPPRDPTRTDLPAAGARPGTSSRPVVADRPAAPARRAARRPAIAAGVVVLLLLVGGGTWWATRGTDGPTTASPTPTTTSVAAPPADAPVPTTTGQTTPEQTTAPTTPAPTEAPTGQPEVVTAAEVSQAITDYYALLPDDPRDAYRLTGPTLQGVISEKGYRDFWKQFDDVVLGPVTATDGSLVATAQVTFVEDDEDDGGEQVEQHRFTLVEGPDGRLLVDEDIAV</sequence>
<name>A0ABU8DZG5_9ACTN</name>
<evidence type="ECO:0000256" key="7">
    <source>
        <dbReference type="PROSITE-ProRule" id="PRU10141"/>
    </source>
</evidence>
<reference evidence="10 11" key="1">
    <citation type="submission" date="2024-03" db="EMBL/GenBank/DDBJ databases">
        <title>Draft genome sequence of Klenkia sp. LSe6-5.</title>
        <authorList>
            <person name="Duangmal K."/>
            <person name="Chantavorakit T."/>
        </authorList>
    </citation>
    <scope>NUCLEOTIDE SEQUENCE [LARGE SCALE GENOMIC DNA]</scope>
    <source>
        <strain evidence="10 11">LSe6-5</strain>
    </source>
</reference>
<dbReference type="InterPro" id="IPR000719">
    <property type="entry name" value="Prot_kinase_dom"/>
</dbReference>
<dbReference type="Pfam" id="PF00069">
    <property type="entry name" value="Pkinase"/>
    <property type="match status" value="1"/>
</dbReference>
<dbReference type="PROSITE" id="PS50011">
    <property type="entry name" value="PROTEIN_KINASE_DOM"/>
    <property type="match status" value="1"/>
</dbReference>
<feature type="compositionally biased region" description="Low complexity" evidence="8">
    <location>
        <begin position="324"/>
        <end position="340"/>
    </location>
</feature>
<keyword evidence="11" id="KW-1185">Reference proteome</keyword>
<keyword evidence="4 7" id="KW-0547">Nucleotide-binding</keyword>
<feature type="region of interest" description="Disordered" evidence="8">
    <location>
        <begin position="293"/>
        <end position="340"/>
    </location>
</feature>
<keyword evidence="6 7" id="KW-0067">ATP-binding</keyword>
<dbReference type="InterPro" id="IPR017441">
    <property type="entry name" value="Protein_kinase_ATP_BS"/>
</dbReference>
<feature type="binding site" evidence="7">
    <location>
        <position position="46"/>
    </location>
    <ligand>
        <name>ATP</name>
        <dbReference type="ChEBI" id="CHEBI:30616"/>
    </ligand>
</feature>
<evidence type="ECO:0000256" key="3">
    <source>
        <dbReference type="ARBA" id="ARBA00022679"/>
    </source>
</evidence>
<dbReference type="PANTHER" id="PTHR43289:SF6">
    <property type="entry name" value="SERINE_THREONINE-PROTEIN KINASE NEKL-3"/>
    <property type="match status" value="1"/>
</dbReference>
<protein>
    <recommendedName>
        <fullName evidence="1">non-specific serine/threonine protein kinase</fullName>
        <ecNumber evidence="1">2.7.11.1</ecNumber>
    </recommendedName>
</protein>
<evidence type="ECO:0000313" key="11">
    <source>
        <dbReference type="Proteomes" id="UP001361570"/>
    </source>
</evidence>
<dbReference type="EC" id="2.7.11.1" evidence="1"/>
<comment type="caution">
    <text evidence="10">The sequence shown here is derived from an EMBL/GenBank/DDBJ whole genome shotgun (WGS) entry which is preliminary data.</text>
</comment>
<dbReference type="InterPro" id="IPR011009">
    <property type="entry name" value="Kinase-like_dom_sf"/>
</dbReference>
<dbReference type="Gene3D" id="1.10.510.10">
    <property type="entry name" value="Transferase(Phosphotransferase) domain 1"/>
    <property type="match status" value="1"/>
</dbReference>
<evidence type="ECO:0000256" key="8">
    <source>
        <dbReference type="SAM" id="MobiDB-lite"/>
    </source>
</evidence>
<dbReference type="PROSITE" id="PS00108">
    <property type="entry name" value="PROTEIN_KINASE_ST"/>
    <property type="match status" value="1"/>
</dbReference>
<evidence type="ECO:0000259" key="9">
    <source>
        <dbReference type="PROSITE" id="PS50011"/>
    </source>
</evidence>
<organism evidence="10 11">
    <name type="scientific">Klenkia sesuvii</name>
    <dbReference type="NCBI Taxonomy" id="3103137"/>
    <lineage>
        <taxon>Bacteria</taxon>
        <taxon>Bacillati</taxon>
        <taxon>Actinomycetota</taxon>
        <taxon>Actinomycetes</taxon>
        <taxon>Geodermatophilales</taxon>
        <taxon>Geodermatophilaceae</taxon>
        <taxon>Klenkia</taxon>
    </lineage>
</organism>
<evidence type="ECO:0000256" key="1">
    <source>
        <dbReference type="ARBA" id="ARBA00012513"/>
    </source>
</evidence>
<evidence type="ECO:0000256" key="4">
    <source>
        <dbReference type="ARBA" id="ARBA00022741"/>
    </source>
</evidence>
<evidence type="ECO:0000256" key="5">
    <source>
        <dbReference type="ARBA" id="ARBA00022777"/>
    </source>
</evidence>
<dbReference type="Proteomes" id="UP001361570">
    <property type="component" value="Unassembled WGS sequence"/>
</dbReference>
<dbReference type="PANTHER" id="PTHR43289">
    <property type="entry name" value="MITOGEN-ACTIVATED PROTEIN KINASE KINASE KINASE 20-RELATED"/>
    <property type="match status" value="1"/>
</dbReference>
<dbReference type="InterPro" id="IPR008271">
    <property type="entry name" value="Ser/Thr_kinase_AS"/>
</dbReference>
<dbReference type="CDD" id="cd14014">
    <property type="entry name" value="STKc_PknB_like"/>
    <property type="match status" value="1"/>
</dbReference>
<proteinExistence type="predicted"/>
<feature type="domain" description="Protein kinase" evidence="9">
    <location>
        <begin position="17"/>
        <end position="279"/>
    </location>
</feature>
<keyword evidence="3 10" id="KW-0808">Transferase</keyword>
<evidence type="ECO:0000313" key="10">
    <source>
        <dbReference type="EMBL" id="MEI4273243.1"/>
    </source>
</evidence>
<dbReference type="SMART" id="SM00220">
    <property type="entry name" value="S_TKc"/>
    <property type="match status" value="1"/>
</dbReference>
<keyword evidence="2" id="KW-0723">Serine/threonine-protein kinase</keyword>
<dbReference type="EMBL" id="JBAPLU010000018">
    <property type="protein sequence ID" value="MEI4273243.1"/>
    <property type="molecule type" value="Genomic_DNA"/>
</dbReference>
<dbReference type="SUPFAM" id="SSF56112">
    <property type="entry name" value="Protein kinase-like (PK-like)"/>
    <property type="match status" value="1"/>
</dbReference>